<sequence>MKKLKLYTAFHLNLAFSSIPEEQYALAIDRCYWPIISILEEFHNIKFGIELTAYTLKKIKEIDYTFIEKLKELYNKGRCEILGSGVSQAIFPLIPQKVNIKNLEMGNRVYKDILGEVPSTSYVNEQCYSDGIAEAYCINGYRNLIMDYDNSNLFNTYPKEFKYKSHKIKTSRGELNLLWNNSIAFQKFQRYAFGQITMEEYLRYLNAQFNEKEERILCMYGSDLEIFDYKPGNYDWFYNPKASVEIDRIKKIFKFLNNHDKFEFILPKDAAEEINSGKFISISTPEYPLVCKKQPKYNAVRWAVSGLKNTKMNTECNRIYENLNFLGKFNKDNDELWGNLSLLYGSDYRTKTTESKFTEYYSLIGKTEAMIERELMDIKNSHKKAYAFELINTRSSVVEAGFIYECNVKFKQGEVFEEKHKLFLNGNPVNFQFENVEYYREGSIRQCSIVMELPELKPGQNIYGEFKNYLYYNYNNWSIKDNIIETKSVKIEFSKTKKGTVENLVLKDVSKNSVLGHIEHGYYDDIRYSPDYFSGHTILRQNSLRQITDLDKSSIIYPDKEENFNIRIPVKSKITGEFGELWKIYYIYMNESRVDIEYNFRFKDICPIFFRTGILTFNPEFFDINTLKYKTNNGGSIEEYKLKDKNFNQTDMVSLNVSANGCIGATEEKLILEDNDKKIVIQRDNSLLYTVPMIEYREIDEKYMLRIYHSLSETDDTGSIFWRGHGKFKMSIGCKETNIFNNEIFFI</sequence>
<dbReference type="RefSeq" id="WP_012102438.1">
    <property type="nucleotide sequence ID" value="NC_009706.1"/>
</dbReference>
<dbReference type="SUPFAM" id="SSF88713">
    <property type="entry name" value="Glycoside hydrolase/deacetylase"/>
    <property type="match status" value="1"/>
</dbReference>
<dbReference type="STRING" id="431943.CKL_2100"/>
<dbReference type="Pfam" id="PF03065">
    <property type="entry name" value="Glyco_hydro_57"/>
    <property type="match status" value="1"/>
</dbReference>
<dbReference type="GO" id="GO:0003824">
    <property type="term" value="F:catalytic activity"/>
    <property type="evidence" value="ECO:0007669"/>
    <property type="project" value="InterPro"/>
</dbReference>
<dbReference type="Gene3D" id="3.20.110.20">
    <property type="match status" value="1"/>
</dbReference>
<comment type="similarity">
    <text evidence="1">Belongs to the glycosyl hydrolase 57 family.</text>
</comment>
<dbReference type="InterPro" id="IPR011330">
    <property type="entry name" value="Glyco_hydro/deAcase_b/a-brl"/>
</dbReference>
<dbReference type="Proteomes" id="UP000002411">
    <property type="component" value="Chromosome"/>
</dbReference>
<evidence type="ECO:0000259" key="3">
    <source>
        <dbReference type="Pfam" id="PF03065"/>
    </source>
</evidence>
<evidence type="ECO:0000256" key="2">
    <source>
        <dbReference type="ARBA" id="ARBA00023277"/>
    </source>
</evidence>
<dbReference type="AlphaFoldDB" id="A5MZ16"/>
<keyword evidence="5" id="KW-1185">Reference proteome</keyword>
<organism evidence="4 5">
    <name type="scientific">Clostridium kluyveri (strain ATCC 8527 / DSM 555 / NBRC 12016 / NCIMB 10680 / K1)</name>
    <dbReference type="NCBI Taxonomy" id="431943"/>
    <lineage>
        <taxon>Bacteria</taxon>
        <taxon>Bacillati</taxon>
        <taxon>Bacillota</taxon>
        <taxon>Clostridia</taxon>
        <taxon>Eubacteriales</taxon>
        <taxon>Clostridiaceae</taxon>
        <taxon>Clostridium</taxon>
    </lineage>
</organism>
<protein>
    <submittedName>
        <fullName evidence="4">Alpha-amylase-related protein</fullName>
    </submittedName>
</protein>
<accession>A5MZ16</accession>
<dbReference type="InterPro" id="IPR004300">
    <property type="entry name" value="Glyco_hydro_57_N"/>
</dbReference>
<dbReference type="eggNOG" id="COG1449">
    <property type="taxonomic scope" value="Bacteria"/>
</dbReference>
<dbReference type="HOGENOM" id="CLU_413731_0_0_9"/>
<reference evidence="4 5" key="1">
    <citation type="journal article" date="2008" name="Proc. Natl. Acad. Sci. U.S.A.">
        <title>The genome of Clostridium kluyveri, a strict anaerobe with unique metabolic features.</title>
        <authorList>
            <person name="Seedorf H."/>
            <person name="Fricke W.F."/>
            <person name="Veith B."/>
            <person name="Brueggemann H."/>
            <person name="Liesegang H."/>
            <person name="Strittmatter A."/>
            <person name="Miethke M."/>
            <person name="Buckel W."/>
            <person name="Hinderberger J."/>
            <person name="Li F."/>
            <person name="Hagemeier C."/>
            <person name="Thauer R.K."/>
            <person name="Gottschalk G."/>
        </authorList>
    </citation>
    <scope>NUCLEOTIDE SEQUENCE [LARGE SCALE GENOMIC DNA]</scope>
    <source>
        <strain evidence="5">ATCC 8527 / DSM 555 / NCIMB 10680</strain>
    </source>
</reference>
<dbReference type="GO" id="GO:0005975">
    <property type="term" value="P:carbohydrate metabolic process"/>
    <property type="evidence" value="ECO:0007669"/>
    <property type="project" value="InterPro"/>
</dbReference>
<gene>
    <name evidence="4" type="ordered locus">CKL_2100</name>
</gene>
<keyword evidence="2" id="KW-0119">Carbohydrate metabolism</keyword>
<evidence type="ECO:0000313" key="4">
    <source>
        <dbReference type="EMBL" id="EDK34112.1"/>
    </source>
</evidence>
<dbReference type="KEGG" id="ckl:CKL_2100"/>
<name>A5MZ16_CLOK5</name>
<evidence type="ECO:0000256" key="1">
    <source>
        <dbReference type="ARBA" id="ARBA00006821"/>
    </source>
</evidence>
<dbReference type="PANTHER" id="PTHR36306:SF1">
    <property type="entry name" value="ALPHA-AMYLASE-RELATED"/>
    <property type="match status" value="1"/>
</dbReference>
<dbReference type="InterPro" id="IPR052046">
    <property type="entry name" value="GH57_Enzymes"/>
</dbReference>
<dbReference type="CDD" id="cd10794">
    <property type="entry name" value="GH57N_PfGalA_like"/>
    <property type="match status" value="1"/>
</dbReference>
<dbReference type="EMBL" id="CP000673">
    <property type="protein sequence ID" value="EDK34112.1"/>
    <property type="molecule type" value="Genomic_DNA"/>
</dbReference>
<proteinExistence type="inferred from homology"/>
<dbReference type="PANTHER" id="PTHR36306">
    <property type="entry name" value="ALPHA-AMYLASE-RELATED-RELATED"/>
    <property type="match status" value="1"/>
</dbReference>
<evidence type="ECO:0000313" key="5">
    <source>
        <dbReference type="Proteomes" id="UP000002411"/>
    </source>
</evidence>
<feature type="domain" description="Glycoside hydrolase family 57 N-terminal" evidence="3">
    <location>
        <begin position="15"/>
        <end position="282"/>
    </location>
</feature>